<feature type="signal peptide" evidence="2">
    <location>
        <begin position="1"/>
        <end position="35"/>
    </location>
</feature>
<name>A0A8J4FBZ4_9CHLO</name>
<dbReference type="AlphaFoldDB" id="A0A8J4FBZ4"/>
<dbReference type="PANTHER" id="PTHR35273:SF2">
    <property type="entry name" value="ALPHA-GALACTOSIDASE"/>
    <property type="match status" value="1"/>
</dbReference>
<feature type="region of interest" description="Disordered" evidence="1">
    <location>
        <begin position="296"/>
        <end position="395"/>
    </location>
</feature>
<sequence length="725" mass="78104">MVLCGFAGVRFRDFVKRLLLVAVLTTGWCSQGTGAAQTCPRDPPGMGVLIPWYIGPWDTAAYNKLASYGPRCSIYAIVTGDSSGPPTHNFPLYTTGFSTLYNSGIRLYGYVHTMANVAAHQARPQADVIAEVNSWFDNFGSLLQGIFFDEVDGAAVNVQPSTYYGALAGAVYNRSSQAYVVFNPGTKISCTLAQLSDIYVRYESYASGWAKEYASGAKCDCPTVSSCGLLLHGQSAVISPPGDIRTNLTQLVNQAVARQFSYMYVTNDVMPNPWDTLASYFGTFMDIVAPLQTPPASILPPLSSNKPPPPPPSPAPPRPSPAPWPRPSPPKPSPPSRTPSPAPPRPPPPLRPPPPQPSPPPSSKPPPPKPPSASPPLKLTSPPPSPSSPSAVWRPSGSLRWQWQLRGDDFRPMLRTKPQVVDVDVDMAPTLLSQAAELGVNRSTFKLICYFSVGTFELHRVAADAKRGISWTGLEQQLGGSAVPGPLYLSYMAPPFSDERWFAIDRADTRALLVSQVMVPRMRSAVAAGCDGIEMDNVDTYDNVPVTAGTRGVTQAQQLLYNAALLDAAHGLRLSAGLKNALDLLGTTFPDGRAIATEYDWFLNERCWEFDECGMYGTTIKWDAVVFGVEYCDARRAFGAGSRIVRPECVCPLTYGPVPNGGAAGSRPTLNWLIKNVVLDAVGLDCREYCTRPGVNCTAPAGGNVNLCVKNTPDNLCPLYNVTVA</sequence>
<dbReference type="EMBL" id="BNCO01000076">
    <property type="protein sequence ID" value="GIL65555.1"/>
    <property type="molecule type" value="Genomic_DNA"/>
</dbReference>
<dbReference type="InterPro" id="IPR021986">
    <property type="entry name" value="Spherulin4"/>
</dbReference>
<evidence type="ECO:0000313" key="5">
    <source>
        <dbReference type="Proteomes" id="UP000747399"/>
    </source>
</evidence>
<evidence type="ECO:0000259" key="3">
    <source>
        <dbReference type="Pfam" id="PF03537"/>
    </source>
</evidence>
<feature type="domain" description="Glycoside-hydrolase family GH114 TIM-barrel" evidence="3">
    <location>
        <begin position="400"/>
        <end position="632"/>
    </location>
</feature>
<comment type="caution">
    <text evidence="4">The sequence shown here is derived from an EMBL/GenBank/DDBJ whole genome shotgun (WGS) entry which is preliminary data.</text>
</comment>
<dbReference type="Gene3D" id="3.20.20.70">
    <property type="entry name" value="Aldolase class I"/>
    <property type="match status" value="1"/>
</dbReference>
<proteinExistence type="predicted"/>
<dbReference type="InterPro" id="IPR013785">
    <property type="entry name" value="Aldolase_TIM"/>
</dbReference>
<protein>
    <recommendedName>
        <fullName evidence="3">Glycoside-hydrolase family GH114 TIM-barrel domain-containing protein</fullName>
    </recommendedName>
</protein>
<evidence type="ECO:0000313" key="4">
    <source>
        <dbReference type="EMBL" id="GIL65555.1"/>
    </source>
</evidence>
<keyword evidence="2" id="KW-0732">Signal</keyword>
<dbReference type="PRINTS" id="PR01217">
    <property type="entry name" value="PRICHEXTENSN"/>
</dbReference>
<dbReference type="Pfam" id="PF03537">
    <property type="entry name" value="Glyco_hydro_114"/>
    <property type="match status" value="1"/>
</dbReference>
<accession>A0A8J4FBZ4</accession>
<keyword evidence="5" id="KW-1185">Reference proteome</keyword>
<dbReference type="Pfam" id="PF12138">
    <property type="entry name" value="Spherulin4"/>
    <property type="match status" value="1"/>
</dbReference>
<dbReference type="PANTHER" id="PTHR35273">
    <property type="entry name" value="ALPHA-1,4 POLYGALACTOSAMINIDASE, PUTATIVE (AFU_ORTHOLOGUE AFUA_3G07890)-RELATED"/>
    <property type="match status" value="1"/>
</dbReference>
<dbReference type="Proteomes" id="UP000747399">
    <property type="component" value="Unassembled WGS sequence"/>
</dbReference>
<feature type="chain" id="PRO_5035258124" description="Glycoside-hydrolase family GH114 TIM-barrel domain-containing protein" evidence="2">
    <location>
        <begin position="36"/>
        <end position="725"/>
    </location>
</feature>
<dbReference type="InterPro" id="IPR004352">
    <property type="entry name" value="GH114_TIM-barrel"/>
</dbReference>
<evidence type="ECO:0000256" key="2">
    <source>
        <dbReference type="SAM" id="SignalP"/>
    </source>
</evidence>
<organism evidence="4 5">
    <name type="scientific">Volvox africanus</name>
    <dbReference type="NCBI Taxonomy" id="51714"/>
    <lineage>
        <taxon>Eukaryota</taxon>
        <taxon>Viridiplantae</taxon>
        <taxon>Chlorophyta</taxon>
        <taxon>core chlorophytes</taxon>
        <taxon>Chlorophyceae</taxon>
        <taxon>CS clade</taxon>
        <taxon>Chlamydomonadales</taxon>
        <taxon>Volvocaceae</taxon>
        <taxon>Volvox</taxon>
    </lineage>
</organism>
<evidence type="ECO:0000256" key="1">
    <source>
        <dbReference type="SAM" id="MobiDB-lite"/>
    </source>
</evidence>
<dbReference type="SUPFAM" id="SSF51445">
    <property type="entry name" value="(Trans)glycosidases"/>
    <property type="match status" value="1"/>
</dbReference>
<dbReference type="InterPro" id="IPR017853">
    <property type="entry name" value="GH"/>
</dbReference>
<reference evidence="4" key="1">
    <citation type="journal article" date="2021" name="Proc. Natl. Acad. Sci. U.S.A.">
        <title>Three genomes in the algal genus Volvox reveal the fate of a haploid sex-determining region after a transition to homothallism.</title>
        <authorList>
            <person name="Yamamoto K."/>
            <person name="Hamaji T."/>
            <person name="Kawai-Toyooka H."/>
            <person name="Matsuzaki R."/>
            <person name="Takahashi F."/>
            <person name="Nishimura Y."/>
            <person name="Kawachi M."/>
            <person name="Noguchi H."/>
            <person name="Minakuchi Y."/>
            <person name="Umen J.G."/>
            <person name="Toyoda A."/>
            <person name="Nozaki H."/>
        </authorList>
    </citation>
    <scope>NUCLEOTIDE SEQUENCE</scope>
    <source>
        <strain evidence="4">NIES-3780</strain>
    </source>
</reference>
<gene>
    <name evidence="4" type="ORF">Vafri_19307</name>
</gene>
<feature type="compositionally biased region" description="Pro residues" evidence="1">
    <location>
        <begin position="306"/>
        <end position="374"/>
    </location>
</feature>